<dbReference type="AlphaFoldDB" id="A0A1H8FIZ4"/>
<feature type="domain" description="Nitrite/Sulfite reductase ferredoxin-like" evidence="8">
    <location>
        <begin position="48"/>
        <end position="112"/>
    </location>
</feature>
<evidence type="ECO:0000256" key="7">
    <source>
        <dbReference type="SAM" id="MobiDB-lite"/>
    </source>
</evidence>
<dbReference type="InterPro" id="IPR012798">
    <property type="entry name" value="Cbl_synth_CobG-like"/>
</dbReference>
<evidence type="ECO:0000259" key="8">
    <source>
        <dbReference type="Pfam" id="PF03460"/>
    </source>
</evidence>
<evidence type="ECO:0000256" key="1">
    <source>
        <dbReference type="ARBA" id="ARBA00022485"/>
    </source>
</evidence>
<sequence length="414" mass="42299">MSGSRDGGLSAPHGPCGAAPREYLGQDEGRQVVPGPIVQGWCPGALRPMMSGDGLVVRVRVPGGRLVPAQAAGIAALSLAHGNGLIDLSARANVQLRGVRAESHADLIAGLRGLGLIDASAEAEARRNVVVQPFWQPGDAVQAIVADLAARLAAPDAPDLPGKFGFAVDCGAVRVLEGTACDIRIEAQDGQVLLRPDGSALAKAVTQATAAAEAITLARWFVEQGGVVQGRGRMAALLSGRRGAVVPPEGFCVAVRPAPFAAQPGPCAQGVLVGFEFGQMRAETLADLAALGALRVTPWRMLLIEGRTEAPALPGLITDPTDPMLRVTACTGAPGCGQALQPTRALARALAPHLGAALHVSGCAKGCAHPRPTPLTLTATPAGFALIRDGLASDTPLRSHSAADLIARPDLLTE</sequence>
<dbReference type="NCBIfam" id="TIGR02435">
    <property type="entry name" value="CobG"/>
    <property type="match status" value="1"/>
</dbReference>
<dbReference type="Gene3D" id="3.30.413.10">
    <property type="entry name" value="Sulfite Reductase Hemoprotein, domain 1"/>
    <property type="match status" value="1"/>
</dbReference>
<keyword evidence="2" id="KW-0349">Heme</keyword>
<feature type="region of interest" description="Disordered" evidence="7">
    <location>
        <begin position="1"/>
        <end position="22"/>
    </location>
</feature>
<keyword evidence="10" id="KW-1185">Reference proteome</keyword>
<dbReference type="GO" id="GO:0051539">
    <property type="term" value="F:4 iron, 4 sulfur cluster binding"/>
    <property type="evidence" value="ECO:0007669"/>
    <property type="project" value="UniProtKB-KW"/>
</dbReference>
<dbReference type="GO" id="GO:0016491">
    <property type="term" value="F:oxidoreductase activity"/>
    <property type="evidence" value="ECO:0007669"/>
    <property type="project" value="UniProtKB-KW"/>
</dbReference>
<dbReference type="PANTHER" id="PTHR32439">
    <property type="entry name" value="FERREDOXIN--NITRITE REDUCTASE, CHLOROPLASTIC"/>
    <property type="match status" value="1"/>
</dbReference>
<dbReference type="Pfam" id="PF03460">
    <property type="entry name" value="NIR_SIR_ferr"/>
    <property type="match status" value="1"/>
</dbReference>
<dbReference type="Proteomes" id="UP000198761">
    <property type="component" value="Unassembled WGS sequence"/>
</dbReference>
<evidence type="ECO:0000256" key="5">
    <source>
        <dbReference type="ARBA" id="ARBA00023004"/>
    </source>
</evidence>
<evidence type="ECO:0000313" key="10">
    <source>
        <dbReference type="Proteomes" id="UP000198761"/>
    </source>
</evidence>
<evidence type="ECO:0000313" key="9">
    <source>
        <dbReference type="EMBL" id="SEN31689.1"/>
    </source>
</evidence>
<keyword evidence="6" id="KW-0411">Iron-sulfur</keyword>
<dbReference type="PANTHER" id="PTHR32439:SF9">
    <property type="entry name" value="BLR3264 PROTEIN"/>
    <property type="match status" value="1"/>
</dbReference>
<dbReference type="InterPro" id="IPR036136">
    <property type="entry name" value="Nit/Sulf_reduc_fer-like_dom_sf"/>
</dbReference>
<dbReference type="InterPro" id="IPR005117">
    <property type="entry name" value="NiRdtase/SiRdtase_haem-b_fer"/>
</dbReference>
<keyword evidence="4" id="KW-0560">Oxidoreductase</keyword>
<dbReference type="SUPFAM" id="SSF56014">
    <property type="entry name" value="Nitrite and sulphite reductase 4Fe-4S domain-like"/>
    <property type="match status" value="1"/>
</dbReference>
<keyword evidence="3" id="KW-0479">Metal-binding</keyword>
<keyword evidence="1" id="KW-0004">4Fe-4S</keyword>
<evidence type="ECO:0000256" key="3">
    <source>
        <dbReference type="ARBA" id="ARBA00022723"/>
    </source>
</evidence>
<evidence type="ECO:0000256" key="2">
    <source>
        <dbReference type="ARBA" id="ARBA00022617"/>
    </source>
</evidence>
<dbReference type="GO" id="GO:0046872">
    <property type="term" value="F:metal ion binding"/>
    <property type="evidence" value="ECO:0007669"/>
    <property type="project" value="UniProtKB-KW"/>
</dbReference>
<organism evidence="9 10">
    <name type="scientific">Gemmobacter aquatilis</name>
    <dbReference type="NCBI Taxonomy" id="933059"/>
    <lineage>
        <taxon>Bacteria</taxon>
        <taxon>Pseudomonadati</taxon>
        <taxon>Pseudomonadota</taxon>
        <taxon>Alphaproteobacteria</taxon>
        <taxon>Rhodobacterales</taxon>
        <taxon>Paracoccaceae</taxon>
        <taxon>Gemmobacter</taxon>
    </lineage>
</organism>
<dbReference type="EMBL" id="FOCE01000004">
    <property type="protein sequence ID" value="SEN31689.1"/>
    <property type="molecule type" value="Genomic_DNA"/>
</dbReference>
<gene>
    <name evidence="9" type="ORF">SAMN04488103_104175</name>
</gene>
<evidence type="ECO:0000256" key="4">
    <source>
        <dbReference type="ARBA" id="ARBA00023002"/>
    </source>
</evidence>
<dbReference type="RefSeq" id="WP_091300653.1">
    <property type="nucleotide sequence ID" value="NZ_FOCE01000004.1"/>
</dbReference>
<evidence type="ECO:0000256" key="6">
    <source>
        <dbReference type="ARBA" id="ARBA00023014"/>
    </source>
</evidence>
<dbReference type="InterPro" id="IPR045854">
    <property type="entry name" value="NO2/SO3_Rdtase_4Fe4S_sf"/>
</dbReference>
<name>A0A1H8FIZ4_9RHOB</name>
<proteinExistence type="predicted"/>
<dbReference type="InterPro" id="IPR051329">
    <property type="entry name" value="NIR_SIR_4Fe-4S"/>
</dbReference>
<protein>
    <submittedName>
        <fullName evidence="9">Precorrin-3B synthase</fullName>
    </submittedName>
</protein>
<accession>A0A1H8FIZ4</accession>
<dbReference type="Gene3D" id="3.90.480.20">
    <property type="match status" value="1"/>
</dbReference>
<reference evidence="9 10" key="1">
    <citation type="submission" date="2016-10" db="EMBL/GenBank/DDBJ databases">
        <authorList>
            <person name="de Groot N.N."/>
        </authorList>
    </citation>
    <scope>NUCLEOTIDE SEQUENCE [LARGE SCALE GENOMIC DNA]</scope>
    <source>
        <strain evidence="9 10">DSM 3857</strain>
    </source>
</reference>
<dbReference type="SUPFAM" id="SSF55124">
    <property type="entry name" value="Nitrite/Sulfite reductase N-terminal domain-like"/>
    <property type="match status" value="1"/>
</dbReference>
<dbReference type="STRING" id="933059.SAMN04488103_104175"/>
<dbReference type="OrthoDB" id="7459360at2"/>
<keyword evidence="5" id="KW-0408">Iron</keyword>